<dbReference type="EMBL" id="BNAB01000002">
    <property type="protein sequence ID" value="GHD99338.1"/>
    <property type="molecule type" value="Genomic_DNA"/>
</dbReference>
<evidence type="ECO:0000259" key="1">
    <source>
        <dbReference type="Pfam" id="PF13466"/>
    </source>
</evidence>
<accession>A0AAN4UNR1</accession>
<dbReference type="InterPro" id="IPR058548">
    <property type="entry name" value="MlaB-like_STAS"/>
</dbReference>
<evidence type="ECO:0000313" key="5">
    <source>
        <dbReference type="Proteomes" id="UP000634647"/>
    </source>
</evidence>
<sequence>MTKRPRKTEPTEPQRIALPAVIDLPRACTLKAEFDAARGAPIVVAAAAVERIGGLGQQLLFSAAQSWAADGIAFAISDPSEGFTASAIALGLDFTPFVEGAKP</sequence>
<dbReference type="RefSeq" id="WP_051646015.1">
    <property type="nucleotide sequence ID" value="NZ_BNAB01000002.1"/>
</dbReference>
<reference evidence="2" key="1">
    <citation type="journal article" date="2014" name="Int. J. Syst. Evol. Microbiol.">
        <title>Complete genome sequence of Corynebacterium casei LMG S-19264T (=DSM 44701T), isolated from a smear-ripened cheese.</title>
        <authorList>
            <consortium name="US DOE Joint Genome Institute (JGI-PGF)"/>
            <person name="Walter F."/>
            <person name="Albersmeier A."/>
            <person name="Kalinowski J."/>
            <person name="Ruckert C."/>
        </authorList>
    </citation>
    <scope>NUCLEOTIDE SEQUENCE</scope>
    <source>
        <strain evidence="2">CGMCC 1.10859</strain>
    </source>
</reference>
<dbReference type="AlphaFoldDB" id="A0AAN4UNR1"/>
<dbReference type="Pfam" id="PF13466">
    <property type="entry name" value="STAS_2"/>
    <property type="match status" value="1"/>
</dbReference>
<gene>
    <name evidence="2" type="ORF">GCM10008024_06320</name>
    <name evidence="3" type="ORF">SAMN05444006_102243</name>
</gene>
<keyword evidence="4" id="KW-1185">Reference proteome</keyword>
<reference evidence="3 4" key="2">
    <citation type="submission" date="2016-10" db="EMBL/GenBank/DDBJ databases">
        <authorList>
            <person name="Varghese N."/>
            <person name="Submissions S."/>
        </authorList>
    </citation>
    <scope>NUCLEOTIDE SEQUENCE [LARGE SCALE GENOMIC DNA]</scope>
    <source>
        <strain evidence="3 4">DSM 24802</strain>
    </source>
</reference>
<protein>
    <submittedName>
        <fullName evidence="2">Chemotaxis protein CheX</fullName>
    </submittedName>
    <submittedName>
        <fullName evidence="3">STAS domain-containing protein</fullName>
    </submittedName>
</protein>
<dbReference type="Proteomes" id="UP000199541">
    <property type="component" value="Unassembled WGS sequence"/>
</dbReference>
<proteinExistence type="predicted"/>
<reference evidence="2" key="3">
    <citation type="submission" date="2023-06" db="EMBL/GenBank/DDBJ databases">
        <authorList>
            <person name="Sun Q."/>
            <person name="Zhou Y."/>
        </authorList>
    </citation>
    <scope>NUCLEOTIDE SEQUENCE</scope>
    <source>
        <strain evidence="2">CGMCC 1.10859</strain>
    </source>
</reference>
<feature type="domain" description="MlaB-like STAS" evidence="1">
    <location>
        <begin position="16"/>
        <end position="93"/>
    </location>
</feature>
<evidence type="ECO:0000313" key="3">
    <source>
        <dbReference type="EMBL" id="SDW28539.1"/>
    </source>
</evidence>
<organism evidence="2 5">
    <name type="scientific">Allgaiera indica</name>
    <dbReference type="NCBI Taxonomy" id="765699"/>
    <lineage>
        <taxon>Bacteria</taxon>
        <taxon>Pseudomonadati</taxon>
        <taxon>Pseudomonadota</taxon>
        <taxon>Alphaproteobacteria</taxon>
        <taxon>Rhodobacterales</taxon>
        <taxon>Paracoccaceae</taxon>
        <taxon>Allgaiera</taxon>
    </lineage>
</organism>
<comment type="caution">
    <text evidence="2">The sequence shown here is derived from an EMBL/GenBank/DDBJ whole genome shotgun (WGS) entry which is preliminary data.</text>
</comment>
<evidence type="ECO:0000313" key="4">
    <source>
        <dbReference type="Proteomes" id="UP000199541"/>
    </source>
</evidence>
<evidence type="ECO:0000313" key="2">
    <source>
        <dbReference type="EMBL" id="GHD99338.1"/>
    </source>
</evidence>
<dbReference type="Proteomes" id="UP000634647">
    <property type="component" value="Unassembled WGS sequence"/>
</dbReference>
<name>A0AAN4UNR1_9RHOB</name>
<dbReference type="EMBL" id="FNOB01000002">
    <property type="protein sequence ID" value="SDW28539.1"/>
    <property type="molecule type" value="Genomic_DNA"/>
</dbReference>